<dbReference type="eggNOG" id="COG4902">
    <property type="taxonomic scope" value="Bacteria"/>
</dbReference>
<evidence type="ECO:0000313" key="2">
    <source>
        <dbReference type="Proteomes" id="UP000001203"/>
    </source>
</evidence>
<dbReference type="HOGENOM" id="CLU_118456_0_0_3"/>
<name>B1WYZ6_CROS5</name>
<dbReference type="SUPFAM" id="SSF47240">
    <property type="entry name" value="Ferritin-like"/>
    <property type="match status" value="1"/>
</dbReference>
<dbReference type="AlphaFoldDB" id="B1WYZ6"/>
<dbReference type="Proteomes" id="UP000001203">
    <property type="component" value="Chromosome circular"/>
</dbReference>
<gene>
    <name evidence="1" type="ordered locus">cce_3412</name>
</gene>
<dbReference type="Gene3D" id="1.20.1260.10">
    <property type="match status" value="1"/>
</dbReference>
<sequence>MRVTIMRHQHRRQRRFNHSSTAATCLAVMATTNLVSQPVSTSKINLDARTQQAMIDAINDEYYARALYNAIIEKFGQVRPFINIVQAENRHVQLWNKLFNQYGLPIPEDAYAGKIEAPDSLKTACQMGVEGEIANVQMYDKFLEFVQERDLRAAFTQLREVSQNRHKVAFERCLSRFSDF</sequence>
<keyword evidence="2" id="KW-1185">Reference proteome</keyword>
<dbReference type="KEGG" id="cyt:cce_3412"/>
<dbReference type="STRING" id="43989.cce_3412"/>
<dbReference type="InterPro" id="IPR012347">
    <property type="entry name" value="Ferritin-like"/>
</dbReference>
<dbReference type="InterPro" id="IPR019243">
    <property type="entry name" value="DUF2202"/>
</dbReference>
<dbReference type="EMBL" id="CP000806">
    <property type="protein sequence ID" value="ACB52760.1"/>
    <property type="molecule type" value="Genomic_DNA"/>
</dbReference>
<organism evidence="1 2">
    <name type="scientific">Crocosphaera subtropica (strain ATCC 51142 / BH68)</name>
    <name type="common">Cyanothece sp. (strain ATCC 51142)</name>
    <dbReference type="NCBI Taxonomy" id="43989"/>
    <lineage>
        <taxon>Bacteria</taxon>
        <taxon>Bacillati</taxon>
        <taxon>Cyanobacteriota</taxon>
        <taxon>Cyanophyceae</taxon>
        <taxon>Oscillatoriophycideae</taxon>
        <taxon>Chroococcales</taxon>
        <taxon>Aphanothecaceae</taxon>
        <taxon>Crocosphaera</taxon>
        <taxon>Crocosphaera subtropica</taxon>
    </lineage>
</organism>
<accession>B1WYZ6</accession>
<protein>
    <submittedName>
        <fullName evidence="1">Uncharacterized protein</fullName>
    </submittedName>
</protein>
<dbReference type="CDD" id="cd01048">
    <property type="entry name" value="Ferritin_like_AB2"/>
    <property type="match status" value="1"/>
</dbReference>
<proteinExistence type="predicted"/>
<reference evidence="1 2" key="1">
    <citation type="journal article" date="2008" name="Proc. Natl. Acad. Sci. U.S.A.">
        <title>The genome of Cyanothece 51142, a unicellular diazotrophic cyanobacterium important in the marine nitrogen cycle.</title>
        <authorList>
            <person name="Welsh E.A."/>
            <person name="Liberton M."/>
            <person name="Stoeckel J."/>
            <person name="Loh T."/>
            <person name="Elvitigala T."/>
            <person name="Wang C."/>
            <person name="Wollam A."/>
            <person name="Fulton R.S."/>
            <person name="Clifton S.W."/>
            <person name="Jacobs J.M."/>
            <person name="Aurora R."/>
            <person name="Ghosh B.K."/>
            <person name="Sherman L.A."/>
            <person name="Smith R.D."/>
            <person name="Wilson R.K."/>
            <person name="Pakrasi H.B."/>
        </authorList>
    </citation>
    <scope>NUCLEOTIDE SEQUENCE [LARGE SCALE GENOMIC DNA]</scope>
    <source>
        <strain evidence="2">ATCC 51142 / BH68</strain>
    </source>
</reference>
<dbReference type="InterPro" id="IPR009078">
    <property type="entry name" value="Ferritin-like_SF"/>
</dbReference>
<evidence type="ECO:0000313" key="1">
    <source>
        <dbReference type="EMBL" id="ACB52760.1"/>
    </source>
</evidence>